<proteinExistence type="predicted"/>
<feature type="transmembrane region" description="Helical" evidence="1">
    <location>
        <begin position="267"/>
        <end position="288"/>
    </location>
</feature>
<feature type="transmembrane region" description="Helical" evidence="1">
    <location>
        <begin position="339"/>
        <end position="360"/>
    </location>
</feature>
<keyword evidence="4" id="KW-1185">Reference proteome</keyword>
<dbReference type="AlphaFoldDB" id="A0A8J2Y811"/>
<dbReference type="Proteomes" id="UP000652231">
    <property type="component" value="Unassembled WGS sequence"/>
</dbReference>
<evidence type="ECO:0000313" key="3">
    <source>
        <dbReference type="EMBL" id="GGD84072.1"/>
    </source>
</evidence>
<evidence type="ECO:0000259" key="2">
    <source>
        <dbReference type="Pfam" id="PF01757"/>
    </source>
</evidence>
<organism evidence="3 4">
    <name type="scientific">Planktosalinus lacus</name>
    <dbReference type="NCBI Taxonomy" id="1526573"/>
    <lineage>
        <taxon>Bacteria</taxon>
        <taxon>Pseudomonadati</taxon>
        <taxon>Bacteroidota</taxon>
        <taxon>Flavobacteriia</taxon>
        <taxon>Flavobacteriales</taxon>
        <taxon>Flavobacteriaceae</taxon>
        <taxon>Planktosalinus</taxon>
    </lineage>
</organism>
<reference evidence="3" key="1">
    <citation type="journal article" date="2014" name="Int. J. Syst. Evol. Microbiol.">
        <title>Complete genome sequence of Corynebacterium casei LMG S-19264T (=DSM 44701T), isolated from a smear-ripened cheese.</title>
        <authorList>
            <consortium name="US DOE Joint Genome Institute (JGI-PGF)"/>
            <person name="Walter F."/>
            <person name="Albersmeier A."/>
            <person name="Kalinowski J."/>
            <person name="Ruckert C."/>
        </authorList>
    </citation>
    <scope>NUCLEOTIDE SEQUENCE</scope>
    <source>
        <strain evidence="3">CGMCC 1.12924</strain>
    </source>
</reference>
<feature type="transmembrane region" description="Helical" evidence="1">
    <location>
        <begin position="88"/>
        <end position="109"/>
    </location>
</feature>
<feature type="transmembrane region" description="Helical" evidence="1">
    <location>
        <begin position="45"/>
        <end position="67"/>
    </location>
</feature>
<keyword evidence="3" id="KW-0808">Transferase</keyword>
<dbReference type="InterPro" id="IPR050879">
    <property type="entry name" value="Acyltransferase_3"/>
</dbReference>
<feature type="transmembrane region" description="Helical" evidence="1">
    <location>
        <begin position="170"/>
        <end position="189"/>
    </location>
</feature>
<feature type="transmembrane region" description="Helical" evidence="1">
    <location>
        <begin position="239"/>
        <end position="255"/>
    </location>
</feature>
<evidence type="ECO:0000256" key="1">
    <source>
        <dbReference type="SAM" id="Phobius"/>
    </source>
</evidence>
<accession>A0A8J2Y811</accession>
<dbReference type="GO" id="GO:0016020">
    <property type="term" value="C:membrane"/>
    <property type="evidence" value="ECO:0007669"/>
    <property type="project" value="TreeGrafter"/>
</dbReference>
<feature type="domain" description="Acyltransferase 3" evidence="2">
    <location>
        <begin position="11"/>
        <end position="358"/>
    </location>
</feature>
<dbReference type="GO" id="GO:0016747">
    <property type="term" value="F:acyltransferase activity, transferring groups other than amino-acyl groups"/>
    <property type="evidence" value="ECO:0007669"/>
    <property type="project" value="InterPro"/>
</dbReference>
<protein>
    <submittedName>
        <fullName evidence="3">Acyltransferase</fullName>
    </submittedName>
</protein>
<dbReference type="GO" id="GO:0000271">
    <property type="term" value="P:polysaccharide biosynthetic process"/>
    <property type="evidence" value="ECO:0007669"/>
    <property type="project" value="TreeGrafter"/>
</dbReference>
<evidence type="ECO:0000313" key="4">
    <source>
        <dbReference type="Proteomes" id="UP000652231"/>
    </source>
</evidence>
<dbReference type="PANTHER" id="PTHR23028:SF53">
    <property type="entry name" value="ACYL_TRANSF_3 DOMAIN-CONTAINING PROTEIN"/>
    <property type="match status" value="1"/>
</dbReference>
<dbReference type="PANTHER" id="PTHR23028">
    <property type="entry name" value="ACETYLTRANSFERASE"/>
    <property type="match status" value="1"/>
</dbReference>
<dbReference type="RefSeq" id="WP_188439194.1">
    <property type="nucleotide sequence ID" value="NZ_BMGK01000002.1"/>
</dbReference>
<keyword evidence="1" id="KW-1133">Transmembrane helix</keyword>
<dbReference type="InterPro" id="IPR002656">
    <property type="entry name" value="Acyl_transf_3_dom"/>
</dbReference>
<keyword evidence="1" id="KW-0812">Transmembrane</keyword>
<gene>
    <name evidence="3" type="ORF">GCM10011312_05110</name>
</gene>
<dbReference type="EMBL" id="BMGK01000002">
    <property type="protein sequence ID" value="GGD84072.1"/>
    <property type="molecule type" value="Genomic_DNA"/>
</dbReference>
<comment type="caution">
    <text evidence="3">The sequence shown here is derived from an EMBL/GenBank/DDBJ whole genome shotgun (WGS) entry which is preliminary data.</text>
</comment>
<sequence>MNIEYQQRIFGLDVMRAAAILFVVFSHALWIFPEAKGSFVDLLRLMGVMGVEIFFVLSGFLIGRILFRIFTKDEFVTKDLNYFLIRRWFRTLPNYYLVLLINIAIAAYFGREYPETLWKYFFFLQNAVEGMDLFFTESWSLPIEEFAYIICPFLFYLAMIFKWKVSKEKVFLIITFLIIGFFTGTKLVYNQLTPLSDMTYWNINLKAVVLFRIDAIYYGVLAAYISLMKPKTWKSNKGLLLLIGFFAFILFHYIIGYKNLIIQDYPFLWNVVYLPFCSLCIACSLPFLSQWKSAPKLFLKPITVISLISYSMYLLHYSIILQLMRYFRPIESLNTDDKLVFVLVYLLLTIFLSLILYRIYEKPMMDLRDRPIFKKRLPKV</sequence>
<feature type="transmembrane region" description="Helical" evidence="1">
    <location>
        <begin position="146"/>
        <end position="163"/>
    </location>
</feature>
<keyword evidence="3" id="KW-0012">Acyltransferase</keyword>
<dbReference type="Pfam" id="PF01757">
    <property type="entry name" value="Acyl_transf_3"/>
    <property type="match status" value="1"/>
</dbReference>
<feature type="transmembrane region" description="Helical" evidence="1">
    <location>
        <begin position="297"/>
        <end position="319"/>
    </location>
</feature>
<feature type="transmembrane region" description="Helical" evidence="1">
    <location>
        <begin position="209"/>
        <end position="227"/>
    </location>
</feature>
<name>A0A8J2Y811_9FLAO</name>
<feature type="transmembrane region" description="Helical" evidence="1">
    <location>
        <begin position="12"/>
        <end position="33"/>
    </location>
</feature>
<reference evidence="3" key="2">
    <citation type="submission" date="2020-09" db="EMBL/GenBank/DDBJ databases">
        <authorList>
            <person name="Sun Q."/>
            <person name="Zhou Y."/>
        </authorList>
    </citation>
    <scope>NUCLEOTIDE SEQUENCE</scope>
    <source>
        <strain evidence="3">CGMCC 1.12924</strain>
    </source>
</reference>
<keyword evidence="1" id="KW-0472">Membrane</keyword>